<accession>A0A3G6T8I2</accession>
<keyword evidence="1" id="KW-0812">Transmembrane</keyword>
<name>A0A3G6T8I2_9FLAO</name>
<organism evidence="2 3">
    <name type="scientific">Chryseobacterium bernardetii</name>
    <dbReference type="NCBI Taxonomy" id="1241978"/>
    <lineage>
        <taxon>Bacteria</taxon>
        <taxon>Pseudomonadati</taxon>
        <taxon>Bacteroidota</taxon>
        <taxon>Flavobacteriia</taxon>
        <taxon>Flavobacteriales</taxon>
        <taxon>Weeksellaceae</taxon>
        <taxon>Chryseobacterium group</taxon>
        <taxon>Chryseobacterium</taxon>
    </lineage>
</organism>
<sequence>MKNNSFWVSFFSLVLMLLFLGFGGKGLYYSIGRFYKHASLVLNGSKTEGHITSYTESKKQEKNKYTRFYSPVISYYDTANRSYTLYADYSSNSKEWSNEVTIYYDKDIPSKAIRGGFWYLWFSPFVVLCLSLIPFGLGLYLFKYNIRLMMGKK</sequence>
<dbReference type="GeneID" id="99065894"/>
<proteinExistence type="predicted"/>
<evidence type="ECO:0000313" key="3">
    <source>
        <dbReference type="Proteomes" id="UP000271193"/>
    </source>
</evidence>
<evidence type="ECO:0000256" key="1">
    <source>
        <dbReference type="SAM" id="Phobius"/>
    </source>
</evidence>
<dbReference type="KEGG" id="cben:EG339_13880"/>
<evidence type="ECO:0000313" key="2">
    <source>
        <dbReference type="EMBL" id="AZB25595.1"/>
    </source>
</evidence>
<feature type="transmembrane region" description="Helical" evidence="1">
    <location>
        <begin position="6"/>
        <end position="28"/>
    </location>
</feature>
<dbReference type="EMBL" id="CP033932">
    <property type="protein sequence ID" value="AZB25595.1"/>
    <property type="molecule type" value="Genomic_DNA"/>
</dbReference>
<feature type="transmembrane region" description="Helical" evidence="1">
    <location>
        <begin position="118"/>
        <end position="142"/>
    </location>
</feature>
<keyword evidence="1" id="KW-0472">Membrane</keyword>
<reference evidence="3" key="1">
    <citation type="submission" date="2018-11" db="EMBL/GenBank/DDBJ databases">
        <title>Proposal to divide the Flavobacteriaceae and reorganize its genera based on Amino Acid Identity values calculated from whole genome sequences.</title>
        <authorList>
            <person name="Nicholson A.C."/>
            <person name="Gulvik C.A."/>
            <person name="Whitney A.M."/>
            <person name="Humrighouse B.W."/>
            <person name="Bell M."/>
            <person name="Holmes B."/>
            <person name="Steigerwalt A.G."/>
            <person name="Villarma A."/>
            <person name="Sheth M."/>
            <person name="Batra D."/>
            <person name="Pryor J."/>
            <person name="Bernardet J.-F."/>
            <person name="Hugo C."/>
            <person name="Kampfer P."/>
            <person name="Newman J."/>
            <person name="McQuiston J.R."/>
        </authorList>
    </citation>
    <scope>NUCLEOTIDE SEQUENCE [LARGE SCALE GENOMIC DNA]</scope>
    <source>
        <strain evidence="3">G0229</strain>
    </source>
</reference>
<protein>
    <submittedName>
        <fullName evidence="2">DUF3592 domain-containing protein</fullName>
    </submittedName>
</protein>
<keyword evidence="3" id="KW-1185">Reference proteome</keyword>
<dbReference type="AlphaFoldDB" id="A0A3G6T8I2"/>
<keyword evidence="1" id="KW-1133">Transmembrane helix</keyword>
<gene>
    <name evidence="2" type="ORF">EG339_13880</name>
</gene>
<dbReference type="RefSeq" id="WP_123870548.1">
    <property type="nucleotide sequence ID" value="NZ_CP033932.1"/>
</dbReference>
<dbReference type="Proteomes" id="UP000271193">
    <property type="component" value="Chromosome"/>
</dbReference>